<feature type="region of interest" description="Disordered" evidence="1">
    <location>
        <begin position="1"/>
        <end position="67"/>
    </location>
</feature>
<dbReference type="Proteomes" id="UP000663760">
    <property type="component" value="Chromosome 7"/>
</dbReference>
<feature type="compositionally biased region" description="Low complexity" evidence="1">
    <location>
        <begin position="177"/>
        <end position="187"/>
    </location>
</feature>
<dbReference type="EMBL" id="LR746270">
    <property type="protein sequence ID" value="CAA7399220.1"/>
    <property type="molecule type" value="Genomic_DNA"/>
</dbReference>
<dbReference type="AlphaFoldDB" id="A0A7I8KN49"/>
<proteinExistence type="predicted"/>
<evidence type="ECO:0000256" key="1">
    <source>
        <dbReference type="SAM" id="MobiDB-lite"/>
    </source>
</evidence>
<sequence length="220" mass="22243">MATLAVRSPREFPQARTVRPRTDGFIPRIRPKETRSATSSPAASAARNGGDRAAEATAKGFDHLSSETTGMVSLLGRWSGAARRLRHQPRRRGDLATPTDPRGGISCNEVEGEEEDGPPQVDPSDGEDGGEGAEGGGEEAEVTQEAEPVNGHGHGAAADGDTYDADDDGGDEEGAAEDATQADLVGGAATGGEGDDAGEEVGGAVAEREQGGAGDGGGQP</sequence>
<reference evidence="2" key="1">
    <citation type="submission" date="2020-02" db="EMBL/GenBank/DDBJ databases">
        <authorList>
            <person name="Scholz U."/>
            <person name="Mascher M."/>
            <person name="Fiebig A."/>
        </authorList>
    </citation>
    <scope>NUCLEOTIDE SEQUENCE</scope>
</reference>
<feature type="compositionally biased region" description="Basic and acidic residues" evidence="1">
    <location>
        <begin position="49"/>
        <end position="65"/>
    </location>
</feature>
<protein>
    <submittedName>
        <fullName evidence="2">Uncharacterized protein</fullName>
    </submittedName>
</protein>
<organism evidence="2 3">
    <name type="scientific">Spirodela intermedia</name>
    <name type="common">Intermediate duckweed</name>
    <dbReference type="NCBI Taxonomy" id="51605"/>
    <lineage>
        <taxon>Eukaryota</taxon>
        <taxon>Viridiplantae</taxon>
        <taxon>Streptophyta</taxon>
        <taxon>Embryophyta</taxon>
        <taxon>Tracheophyta</taxon>
        <taxon>Spermatophyta</taxon>
        <taxon>Magnoliopsida</taxon>
        <taxon>Liliopsida</taxon>
        <taxon>Araceae</taxon>
        <taxon>Lemnoideae</taxon>
        <taxon>Spirodela</taxon>
    </lineage>
</organism>
<accession>A0A7I8KN49</accession>
<feature type="compositionally biased region" description="Acidic residues" evidence="1">
    <location>
        <begin position="161"/>
        <end position="176"/>
    </location>
</feature>
<keyword evidence="3" id="KW-1185">Reference proteome</keyword>
<feature type="compositionally biased region" description="Acidic residues" evidence="1">
    <location>
        <begin position="124"/>
        <end position="144"/>
    </location>
</feature>
<evidence type="ECO:0000313" key="3">
    <source>
        <dbReference type="Proteomes" id="UP000663760"/>
    </source>
</evidence>
<feature type="compositionally biased region" description="Gly residues" evidence="1">
    <location>
        <begin position="211"/>
        <end position="220"/>
    </location>
</feature>
<evidence type="ECO:0000313" key="2">
    <source>
        <dbReference type="EMBL" id="CAA7399220.1"/>
    </source>
</evidence>
<name>A0A7I8KN49_SPIIN</name>
<feature type="compositionally biased region" description="Low complexity" evidence="1">
    <location>
        <begin position="36"/>
        <end position="46"/>
    </location>
</feature>
<gene>
    <name evidence="2" type="ORF">SI8410_07009890</name>
</gene>
<feature type="region of interest" description="Disordered" evidence="1">
    <location>
        <begin position="82"/>
        <end position="220"/>
    </location>
</feature>